<name>A0A1S6IST7_9FIRM</name>
<dbReference type="KEGG" id="dfg:B0537_01195"/>
<keyword evidence="1" id="KW-1133">Transmembrane helix</keyword>
<protein>
    <recommendedName>
        <fullName evidence="4">Transmembrane protein</fullName>
    </recommendedName>
</protein>
<keyword evidence="1" id="KW-0812">Transmembrane</keyword>
<evidence type="ECO:0008006" key="4">
    <source>
        <dbReference type="Google" id="ProtNLM"/>
    </source>
</evidence>
<feature type="transmembrane region" description="Helical" evidence="1">
    <location>
        <begin position="45"/>
        <end position="65"/>
    </location>
</feature>
<gene>
    <name evidence="2" type="ORF">B0537_01195</name>
</gene>
<accession>A0A1S6IST7</accession>
<dbReference type="RefSeq" id="WP_077712807.1">
    <property type="nucleotide sequence ID" value="NZ_CP019698.1"/>
</dbReference>
<evidence type="ECO:0000313" key="2">
    <source>
        <dbReference type="EMBL" id="AQS57841.1"/>
    </source>
</evidence>
<evidence type="ECO:0000313" key="3">
    <source>
        <dbReference type="Proteomes" id="UP000189464"/>
    </source>
</evidence>
<keyword evidence="1" id="KW-0472">Membrane</keyword>
<keyword evidence="3" id="KW-1185">Reference proteome</keyword>
<dbReference type="AlphaFoldDB" id="A0A1S6IST7"/>
<dbReference type="STRING" id="1833852.B0537_01195"/>
<dbReference type="EMBL" id="CP019698">
    <property type="protein sequence ID" value="AQS57841.1"/>
    <property type="molecule type" value="Genomic_DNA"/>
</dbReference>
<reference evidence="2 3" key="1">
    <citation type="journal article" date="2016" name="Int. J. Syst. Evol. Microbiol.">
        <title>Desulfotomaculum ferrireducens sp. nov., a moderately thermophilic sulfate-reducing and dissimilatory Fe(III)-reducing bacterium isolated from compost.</title>
        <authorList>
            <person name="Yang G."/>
            <person name="Guo J."/>
            <person name="Zhuang L."/>
            <person name="Yuan Y."/>
            <person name="Zhou S."/>
        </authorList>
    </citation>
    <scope>NUCLEOTIDE SEQUENCE [LARGE SCALE GENOMIC DNA]</scope>
    <source>
        <strain evidence="2 3">GSS09</strain>
    </source>
</reference>
<dbReference type="Proteomes" id="UP000189464">
    <property type="component" value="Chromosome"/>
</dbReference>
<proteinExistence type="predicted"/>
<evidence type="ECO:0000256" key="1">
    <source>
        <dbReference type="SAM" id="Phobius"/>
    </source>
</evidence>
<feature type="transmembrane region" description="Helical" evidence="1">
    <location>
        <begin position="20"/>
        <end position="39"/>
    </location>
</feature>
<organism evidence="2 3">
    <name type="scientific">Desulforamulus ferrireducens</name>
    <dbReference type="NCBI Taxonomy" id="1833852"/>
    <lineage>
        <taxon>Bacteria</taxon>
        <taxon>Bacillati</taxon>
        <taxon>Bacillota</taxon>
        <taxon>Clostridia</taxon>
        <taxon>Eubacteriales</taxon>
        <taxon>Peptococcaceae</taxon>
        <taxon>Desulforamulus</taxon>
    </lineage>
</organism>
<sequence>MSNVLEGIKEKVVGGYGGNLGLCCCLLLALFIIGIALVFCGILPYHLLGLYLFLALAIFCCCFCWC</sequence>